<organism evidence="1 2">
    <name type="scientific">uncultured archaeal virus</name>
    <dbReference type="NCBI Taxonomy" id="1960247"/>
    <lineage>
        <taxon>Viruses</taxon>
        <taxon>environmental samples</taxon>
    </lineage>
</organism>
<keyword evidence="2" id="KW-1185">Reference proteome</keyword>
<evidence type="ECO:0000313" key="1">
    <source>
        <dbReference type="EMBL" id="CAI4043398.1"/>
    </source>
</evidence>
<dbReference type="EMBL" id="OX365879">
    <property type="protein sequence ID" value="CAI4043398.1"/>
    <property type="molecule type" value="Genomic_DNA"/>
</dbReference>
<evidence type="ECO:0000313" key="2">
    <source>
        <dbReference type="Proteomes" id="UP001531446"/>
    </source>
</evidence>
<name>A0ABM9HVJ1_9VIRU</name>
<dbReference type="Proteomes" id="UP001531446">
    <property type="component" value="Segment"/>
</dbReference>
<protein>
    <submittedName>
        <fullName evidence="1">Uncharacterized protein</fullName>
    </submittedName>
</protein>
<sequence length="74" mass="8883">MPMKYRVLEETKPNFEKELEGHEIEGWIPLWETKQTIAVPVNRIDEDHGRIYYQSEICHTIVLQKWEDDPEDKG</sequence>
<reference evidence="1" key="1">
    <citation type="submission" date="2022-10" db="EMBL/GenBank/DDBJ databases">
        <authorList>
            <person name="Bize A."/>
        </authorList>
    </citation>
    <scope>NUCLEOTIDE SEQUENCE [LARGE SCALE GENOMIC DNA]</scope>
</reference>
<accession>A0ABM9HVJ1</accession>
<proteinExistence type="predicted"/>
<gene>
    <name evidence="1" type="ORF">CTG158_LOCUS34</name>
</gene>